<sequence length="395" mass="43762">MADLFNSVFQPLRLALLKTGDLNIAGPLAALMLITLTFSPANAQVIEGHYAGDESCKKCHLNIYKQYRKTGHPYKIQRLEGSPPIYPANTSPGVPHPPADKSWDDISYVIGGFQWKARFMDNEGYILTGKANRQYNLANDALETEAKWSGYDAGKAPRKPYTCGGCHTTGWEPTGQAGPHQDNLPGIHGTWAAPGVTCEACHGPGAKHVTEPKTVKLSISERCEDCHVRGDVNRIDAKDGLIKHHEQYEDLLASPHRALKCVACHDPHKSVFNDNGGFKGAKATCLTCHKDKEVKLAKKSAFECITCHMPRAAKSAMAVQHKFDGGAVMEGDIRTHIFRITRDPEWEMFTEDGKYVETDDDGKVFITLDRACLSCHKKKNLDWARKNATRIHNDN</sequence>
<dbReference type="InterPro" id="IPR036280">
    <property type="entry name" value="Multihaem_cyt_sf"/>
</dbReference>
<dbReference type="OrthoDB" id="9814800at2"/>
<feature type="domain" description="Doubled CXXCH motif" evidence="2">
    <location>
        <begin position="257"/>
        <end position="293"/>
    </location>
</feature>
<dbReference type="Gene3D" id="3.90.10.10">
    <property type="entry name" value="Cytochrome C3"/>
    <property type="match status" value="1"/>
</dbReference>
<feature type="domain" description="Cytochrome c-552/4" evidence="3">
    <location>
        <begin position="141"/>
        <end position="203"/>
    </location>
</feature>
<dbReference type="EMBL" id="RQXV01000004">
    <property type="protein sequence ID" value="RRC99713.1"/>
    <property type="molecule type" value="Genomic_DNA"/>
</dbReference>
<accession>A0A3P1SRB7</accession>
<name>A0A3P1SRB7_9GAMM</name>
<dbReference type="Proteomes" id="UP000267535">
    <property type="component" value="Unassembled WGS sequence"/>
</dbReference>
<evidence type="ECO:0000313" key="4">
    <source>
        <dbReference type="EMBL" id="RRC99713.1"/>
    </source>
</evidence>
<dbReference type="InterPro" id="IPR023155">
    <property type="entry name" value="Cyt_c-552/4"/>
</dbReference>
<protein>
    <recommendedName>
        <fullName evidence="6">Cytochrome c-552/4 domain-containing protein</fullName>
    </recommendedName>
</protein>
<dbReference type="Pfam" id="PF13435">
    <property type="entry name" value="Cytochrome_C554"/>
    <property type="match status" value="1"/>
</dbReference>
<dbReference type="InterPro" id="IPR010177">
    <property type="entry name" value="Paired_CXXCH_1"/>
</dbReference>
<dbReference type="Pfam" id="PF09699">
    <property type="entry name" value="Paired_CXXCH_1"/>
    <property type="match status" value="1"/>
</dbReference>
<dbReference type="InterPro" id="IPR051829">
    <property type="entry name" value="Multiheme_Cytochr_ET"/>
</dbReference>
<keyword evidence="1" id="KW-0732">Signal</keyword>
<evidence type="ECO:0000259" key="2">
    <source>
        <dbReference type="Pfam" id="PF09699"/>
    </source>
</evidence>
<reference evidence="4 5" key="1">
    <citation type="submission" date="2018-11" db="EMBL/GenBank/DDBJ databases">
        <title>The draft genome sequence of Amphritea balenae JAMM 1525T.</title>
        <authorList>
            <person name="Fang Z."/>
            <person name="Zhang Y."/>
            <person name="Han X."/>
        </authorList>
    </citation>
    <scope>NUCLEOTIDE SEQUENCE [LARGE SCALE GENOMIC DNA]</scope>
    <source>
        <strain evidence="4 5">JAMM 1525</strain>
    </source>
</reference>
<dbReference type="AlphaFoldDB" id="A0A3P1SRB7"/>
<evidence type="ECO:0000256" key="1">
    <source>
        <dbReference type="ARBA" id="ARBA00022729"/>
    </source>
</evidence>
<keyword evidence="5" id="KW-1185">Reference proteome</keyword>
<dbReference type="PANTHER" id="PTHR35038">
    <property type="entry name" value="DISSIMILATORY SULFITE REDUCTASE SIRA"/>
    <property type="match status" value="1"/>
</dbReference>
<gene>
    <name evidence="4" type="ORF">EHS89_09500</name>
</gene>
<dbReference type="SUPFAM" id="SSF48695">
    <property type="entry name" value="Multiheme cytochromes"/>
    <property type="match status" value="1"/>
</dbReference>
<evidence type="ECO:0000313" key="5">
    <source>
        <dbReference type="Proteomes" id="UP000267535"/>
    </source>
</evidence>
<dbReference type="CDD" id="cd08168">
    <property type="entry name" value="Cytochrom_C3"/>
    <property type="match status" value="1"/>
</dbReference>
<dbReference type="PANTHER" id="PTHR35038:SF8">
    <property type="entry name" value="C-TYPE POLYHEME CYTOCHROME OMCC"/>
    <property type="match status" value="1"/>
</dbReference>
<evidence type="ECO:0000259" key="3">
    <source>
        <dbReference type="Pfam" id="PF13435"/>
    </source>
</evidence>
<dbReference type="Gene3D" id="1.10.287.3080">
    <property type="match status" value="1"/>
</dbReference>
<evidence type="ECO:0008006" key="6">
    <source>
        <dbReference type="Google" id="ProtNLM"/>
    </source>
</evidence>
<comment type="caution">
    <text evidence="4">The sequence shown here is derived from an EMBL/GenBank/DDBJ whole genome shotgun (WGS) entry which is preliminary data.</text>
</comment>
<proteinExistence type="predicted"/>
<organism evidence="4 5">
    <name type="scientific">Amphritea balenae</name>
    <dbReference type="NCBI Taxonomy" id="452629"/>
    <lineage>
        <taxon>Bacteria</taxon>
        <taxon>Pseudomonadati</taxon>
        <taxon>Pseudomonadota</taxon>
        <taxon>Gammaproteobacteria</taxon>
        <taxon>Oceanospirillales</taxon>
        <taxon>Oceanospirillaceae</taxon>
        <taxon>Amphritea</taxon>
    </lineage>
</organism>